<name>A0A0S3RZU7_PHAAN</name>
<dbReference type="EMBL" id="AP015037">
    <property type="protein sequence ID" value="BAT86101.1"/>
    <property type="molecule type" value="Genomic_DNA"/>
</dbReference>
<feature type="region of interest" description="Disordered" evidence="1">
    <location>
        <begin position="14"/>
        <end position="36"/>
    </location>
</feature>
<proteinExistence type="predicted"/>
<reference evidence="2 3" key="1">
    <citation type="journal article" date="2015" name="Sci. Rep.">
        <title>The power of single molecule real-time sequencing technology in the de novo assembly of a eukaryotic genome.</title>
        <authorList>
            <person name="Sakai H."/>
            <person name="Naito K."/>
            <person name="Ogiso-Tanaka E."/>
            <person name="Takahashi Y."/>
            <person name="Iseki K."/>
            <person name="Muto C."/>
            <person name="Satou K."/>
            <person name="Teruya K."/>
            <person name="Shiroma A."/>
            <person name="Shimoji M."/>
            <person name="Hirano T."/>
            <person name="Itoh T."/>
            <person name="Kaga A."/>
            <person name="Tomooka N."/>
        </authorList>
    </citation>
    <scope>NUCLEOTIDE SEQUENCE [LARGE SCALE GENOMIC DNA]</scope>
    <source>
        <strain evidence="3">cv. Shumari</strain>
    </source>
</reference>
<organism evidence="2 3">
    <name type="scientific">Vigna angularis var. angularis</name>
    <dbReference type="NCBI Taxonomy" id="157739"/>
    <lineage>
        <taxon>Eukaryota</taxon>
        <taxon>Viridiplantae</taxon>
        <taxon>Streptophyta</taxon>
        <taxon>Embryophyta</taxon>
        <taxon>Tracheophyta</taxon>
        <taxon>Spermatophyta</taxon>
        <taxon>Magnoliopsida</taxon>
        <taxon>eudicotyledons</taxon>
        <taxon>Gunneridae</taxon>
        <taxon>Pentapetalae</taxon>
        <taxon>rosids</taxon>
        <taxon>fabids</taxon>
        <taxon>Fabales</taxon>
        <taxon>Fabaceae</taxon>
        <taxon>Papilionoideae</taxon>
        <taxon>50 kb inversion clade</taxon>
        <taxon>NPAAA clade</taxon>
        <taxon>indigoferoid/millettioid clade</taxon>
        <taxon>Phaseoleae</taxon>
        <taxon>Vigna</taxon>
    </lineage>
</organism>
<dbReference type="AlphaFoldDB" id="A0A0S3RZU7"/>
<feature type="non-terminal residue" evidence="2">
    <location>
        <position position="1"/>
    </location>
</feature>
<keyword evidence="3" id="KW-1185">Reference proteome</keyword>
<evidence type="ECO:0000313" key="2">
    <source>
        <dbReference type="EMBL" id="BAT86101.1"/>
    </source>
</evidence>
<sequence>FVHRTVDTPAALRRCSGTGTEAGGTKRDLERAPSSLGRTEDDAVFASLANVGAAAAVNRNRLEGLNSSDTAFNVVRRYPGKHSVGPLSLELPFSNSLGLSLSRSQPPSQCSRFSLYNVRNEFQILN</sequence>
<accession>A0A0S3RZU7</accession>
<gene>
    <name evidence="2" type="primary">Vigan.04G372000</name>
    <name evidence="2" type="ORF">VIGAN_04372000</name>
</gene>
<evidence type="ECO:0000313" key="3">
    <source>
        <dbReference type="Proteomes" id="UP000291084"/>
    </source>
</evidence>
<dbReference type="Proteomes" id="UP000291084">
    <property type="component" value="Chromosome 4"/>
</dbReference>
<protein>
    <submittedName>
        <fullName evidence="2">Uncharacterized protein</fullName>
    </submittedName>
</protein>
<evidence type="ECO:0000256" key="1">
    <source>
        <dbReference type="SAM" id="MobiDB-lite"/>
    </source>
</evidence>